<reference evidence="1" key="1">
    <citation type="submission" date="2024-07" db="EMBL/GenBank/DDBJ databases">
        <title>Genome Analysis of a Potential Novel Vibrio Species Secreting pH- and Thermo-stable Alginate Lyase and its Application in Producing Alginate Oligosaccharides.</title>
        <authorList>
            <person name="Huang H."/>
            <person name="Bao K."/>
        </authorList>
    </citation>
    <scope>NUCLEOTIDE SEQUENCE</scope>
    <source>
        <strain evidence="1">HB236076</strain>
    </source>
</reference>
<sequence>MRDHRPTESSQLLTQQGLQGIQQRSKDILALQQALQQCLPAHTAKLCRAANLRNGQAIVEVASASLKMKLNYDRLRIISALRQQGYPQLTGLDIVINPALYAQSNALEQSQKPRQTRRTMSAQTAQMLDELAENASPKLKAQLQKLAAMGKNNR</sequence>
<dbReference type="KEGG" id="vih:AB0763_03495"/>
<protein>
    <submittedName>
        <fullName evidence="1">DUF721 domain-containing protein</fullName>
    </submittedName>
</protein>
<dbReference type="EMBL" id="CP162601">
    <property type="protein sequence ID" value="XDK25723.1"/>
    <property type="molecule type" value="Genomic_DNA"/>
</dbReference>
<dbReference type="RefSeq" id="WP_306101164.1">
    <property type="nucleotide sequence ID" value="NZ_CP162601.1"/>
</dbReference>
<dbReference type="Pfam" id="PF05258">
    <property type="entry name" value="DciA"/>
    <property type="match status" value="1"/>
</dbReference>
<dbReference type="AlphaFoldDB" id="A0AB39HF46"/>
<dbReference type="InterPro" id="IPR007922">
    <property type="entry name" value="DciA-like"/>
</dbReference>
<name>A0AB39HF46_9VIBR</name>
<organism evidence="1">
    <name type="scientific">Vibrio sp. HB236076</name>
    <dbReference type="NCBI Taxonomy" id="3232307"/>
    <lineage>
        <taxon>Bacteria</taxon>
        <taxon>Pseudomonadati</taxon>
        <taxon>Pseudomonadota</taxon>
        <taxon>Gammaproteobacteria</taxon>
        <taxon>Vibrionales</taxon>
        <taxon>Vibrionaceae</taxon>
        <taxon>Vibrio</taxon>
    </lineage>
</organism>
<proteinExistence type="predicted"/>
<evidence type="ECO:0000313" key="1">
    <source>
        <dbReference type="EMBL" id="XDK25723.1"/>
    </source>
</evidence>
<gene>
    <name evidence="1" type="ORF">AB0763_03495</name>
</gene>
<accession>A0AB39HF46</accession>